<evidence type="ECO:0000256" key="1">
    <source>
        <dbReference type="RuleBase" id="RU003682"/>
    </source>
</evidence>
<dbReference type="GeneID" id="116307872"/>
<dbReference type="PANTHER" id="PTHR47990">
    <property type="entry name" value="2-OXOGLUTARATE (2OG) AND FE(II)-DEPENDENT OXYGENASE SUPERFAMILY PROTEIN-RELATED"/>
    <property type="match status" value="1"/>
</dbReference>
<keyword evidence="1" id="KW-0479">Metal-binding</keyword>
<evidence type="ECO:0000313" key="4">
    <source>
        <dbReference type="RefSeq" id="XP_031574055.1"/>
    </source>
</evidence>
<keyword evidence="1" id="KW-0408">Iron</keyword>
<reference evidence="4" key="1">
    <citation type="submission" date="2025-08" db="UniProtKB">
        <authorList>
            <consortium name="RefSeq"/>
        </authorList>
    </citation>
    <scope>IDENTIFICATION</scope>
</reference>
<dbReference type="InterPro" id="IPR044861">
    <property type="entry name" value="IPNS-like_FE2OG_OXY"/>
</dbReference>
<accession>A0A6P8JBI7</accession>
<sequence length="326" mass="36593">MALPFSKTTETGHIPIVDFTAFSISNKQRPPVDDAAVQKLAEEIHSAFSTVGFVYLTNHGISQTEVDNVLQTTDKFFGQSKEIKSKYQKGKGSSPDGWDELEREQTNLNRPPDLKESFDVGAVYNENFNWPSDDVVPNFKSTIKNFYEHLSDLGFRVLSAIAIGLNLDPDVFEQYFRNLGTEAGGVQLRFNYYPKVSDIELKPGQIRCGEHTDYGVITLLIQDDAGGLEVGTVDGQFVPATPIPGTILVNVSDLMQRCTSDRLKSTPHRVLVPDEEIKRCKPRRSVAFFFDPDQETTITCLDGTEKYPPVKSGKYIKNMLKNTYKY</sequence>
<gene>
    <name evidence="4" type="primary">LOC116307872</name>
</gene>
<keyword evidence="3" id="KW-1185">Reference proteome</keyword>
<dbReference type="InterPro" id="IPR005123">
    <property type="entry name" value="Oxoglu/Fe-dep_dioxygenase_dom"/>
</dbReference>
<dbReference type="PROSITE" id="PS51471">
    <property type="entry name" value="FE2OG_OXY"/>
    <property type="match status" value="1"/>
</dbReference>
<comment type="similarity">
    <text evidence="1">Belongs to the iron/ascorbate-dependent oxidoreductase family.</text>
</comment>
<dbReference type="RefSeq" id="XP_031574055.1">
    <property type="nucleotide sequence ID" value="XM_031718195.1"/>
</dbReference>
<dbReference type="InParanoid" id="A0A6P8JBI7"/>
<dbReference type="Pfam" id="PF03171">
    <property type="entry name" value="2OG-FeII_Oxy"/>
    <property type="match status" value="1"/>
</dbReference>
<dbReference type="AlphaFoldDB" id="A0A6P8JBI7"/>
<evidence type="ECO:0000313" key="3">
    <source>
        <dbReference type="Proteomes" id="UP000515163"/>
    </source>
</evidence>
<dbReference type="GO" id="GO:0016491">
    <property type="term" value="F:oxidoreductase activity"/>
    <property type="evidence" value="ECO:0007669"/>
    <property type="project" value="UniProtKB-KW"/>
</dbReference>
<dbReference type="KEGG" id="aten:116307872"/>
<dbReference type="OrthoDB" id="288590at2759"/>
<feature type="domain" description="Fe2OG dioxygenase" evidence="2">
    <location>
        <begin position="184"/>
        <end position="292"/>
    </location>
</feature>
<dbReference type="GO" id="GO:0046872">
    <property type="term" value="F:metal ion binding"/>
    <property type="evidence" value="ECO:0007669"/>
    <property type="project" value="UniProtKB-KW"/>
</dbReference>
<dbReference type="Proteomes" id="UP000515163">
    <property type="component" value="Unplaced"/>
</dbReference>
<dbReference type="PRINTS" id="PR00682">
    <property type="entry name" value="IPNSYNTHASE"/>
</dbReference>
<proteinExistence type="inferred from homology"/>
<evidence type="ECO:0000259" key="2">
    <source>
        <dbReference type="PROSITE" id="PS51471"/>
    </source>
</evidence>
<dbReference type="SUPFAM" id="SSF51197">
    <property type="entry name" value="Clavaminate synthase-like"/>
    <property type="match status" value="1"/>
</dbReference>
<protein>
    <submittedName>
        <fullName evidence="4">2-oxoglutarate-dependent dioxygenase gloC-like</fullName>
    </submittedName>
</protein>
<keyword evidence="1" id="KW-0560">Oxidoreductase</keyword>
<dbReference type="Gene3D" id="2.60.120.330">
    <property type="entry name" value="B-lactam Antibiotic, Isopenicillin N Synthase, Chain"/>
    <property type="match status" value="1"/>
</dbReference>
<dbReference type="InterPro" id="IPR050231">
    <property type="entry name" value="Iron_ascorbate_oxido_reductase"/>
</dbReference>
<dbReference type="FunFam" id="2.60.120.330:FF:000038">
    <property type="entry name" value="Si:dkey-10o6.2"/>
    <property type="match status" value="1"/>
</dbReference>
<dbReference type="InterPro" id="IPR026992">
    <property type="entry name" value="DIOX_N"/>
</dbReference>
<organism evidence="3 4">
    <name type="scientific">Actinia tenebrosa</name>
    <name type="common">Australian red waratah sea anemone</name>
    <dbReference type="NCBI Taxonomy" id="6105"/>
    <lineage>
        <taxon>Eukaryota</taxon>
        <taxon>Metazoa</taxon>
        <taxon>Cnidaria</taxon>
        <taxon>Anthozoa</taxon>
        <taxon>Hexacorallia</taxon>
        <taxon>Actiniaria</taxon>
        <taxon>Actiniidae</taxon>
        <taxon>Actinia</taxon>
    </lineage>
</organism>
<dbReference type="Pfam" id="PF14226">
    <property type="entry name" value="DIOX_N"/>
    <property type="match status" value="1"/>
</dbReference>
<name>A0A6P8JBI7_ACTTE</name>
<dbReference type="InterPro" id="IPR027443">
    <property type="entry name" value="IPNS-like_sf"/>
</dbReference>